<evidence type="ECO:0000313" key="1">
    <source>
        <dbReference type="Proteomes" id="UP000492821"/>
    </source>
</evidence>
<protein>
    <submittedName>
        <fullName evidence="2">Peptidase S1 domain-containing protein</fullName>
    </submittedName>
</protein>
<dbReference type="AlphaFoldDB" id="A0A7E4V2V8"/>
<evidence type="ECO:0000313" key="2">
    <source>
        <dbReference type="WBParaSite" id="Pan_g15883.t1"/>
    </source>
</evidence>
<sequence>MIVKLKTPIVFKEETVAPIRLAHDVFPKPGEKFHVAGFGNHTSDGNTFGLPSTYTFNGIDIKNNDWCKYQVGVVARGNTDHSELDDDVVLTDHGVYTSVAAYCEFIEQVTQSAAKCEEVL</sequence>
<name>A0A7E4V2V8_PANRE</name>
<keyword evidence="1" id="KW-1185">Reference proteome</keyword>
<accession>A0A7E4V2V8</accession>
<dbReference type="InterPro" id="IPR009003">
    <property type="entry name" value="Peptidase_S1_PA"/>
</dbReference>
<dbReference type="WBParaSite" id="Pan_g15883.t1">
    <property type="protein sequence ID" value="Pan_g15883.t1"/>
    <property type="gene ID" value="Pan_g15883"/>
</dbReference>
<dbReference type="SUPFAM" id="SSF50494">
    <property type="entry name" value="Trypsin-like serine proteases"/>
    <property type="match status" value="1"/>
</dbReference>
<dbReference type="Proteomes" id="UP000492821">
    <property type="component" value="Unassembled WGS sequence"/>
</dbReference>
<reference evidence="1" key="1">
    <citation type="journal article" date="2013" name="Genetics">
        <title>The draft genome and transcriptome of Panagrellus redivivus are shaped by the harsh demands of a free-living lifestyle.</title>
        <authorList>
            <person name="Srinivasan J."/>
            <person name="Dillman A.R."/>
            <person name="Macchietto M.G."/>
            <person name="Heikkinen L."/>
            <person name="Lakso M."/>
            <person name="Fracchia K.M."/>
            <person name="Antoshechkin I."/>
            <person name="Mortazavi A."/>
            <person name="Wong G."/>
            <person name="Sternberg P.W."/>
        </authorList>
    </citation>
    <scope>NUCLEOTIDE SEQUENCE [LARGE SCALE GENOMIC DNA]</scope>
    <source>
        <strain evidence="1">MT8872</strain>
    </source>
</reference>
<reference evidence="2" key="2">
    <citation type="submission" date="2020-10" db="UniProtKB">
        <authorList>
            <consortium name="WormBaseParasite"/>
        </authorList>
    </citation>
    <scope>IDENTIFICATION</scope>
</reference>
<organism evidence="1 2">
    <name type="scientific">Panagrellus redivivus</name>
    <name type="common">Microworm</name>
    <dbReference type="NCBI Taxonomy" id="6233"/>
    <lineage>
        <taxon>Eukaryota</taxon>
        <taxon>Metazoa</taxon>
        <taxon>Ecdysozoa</taxon>
        <taxon>Nematoda</taxon>
        <taxon>Chromadorea</taxon>
        <taxon>Rhabditida</taxon>
        <taxon>Tylenchina</taxon>
        <taxon>Panagrolaimomorpha</taxon>
        <taxon>Panagrolaimoidea</taxon>
        <taxon>Panagrolaimidae</taxon>
        <taxon>Panagrellus</taxon>
    </lineage>
</organism>
<proteinExistence type="predicted"/>